<dbReference type="OrthoDB" id="8678477at2"/>
<accession>A0A3A9K1K1</accession>
<reference evidence="2 5" key="1">
    <citation type="submission" date="2018-09" db="EMBL/GenBank/DDBJ databases">
        <title>Roseomonas sp. nov., isolated from feces of Tibetan antelopes in the Qinghai-Tibet plateau, China.</title>
        <authorList>
            <person name="Tian Z."/>
        </authorList>
    </citation>
    <scope>NUCLEOTIDE SEQUENCE [LARGE SCALE GENOMIC DNA]</scope>
    <source>
        <strain evidence="3 4">Z23</strain>
        <strain evidence="2 5">Z24</strain>
    </source>
</reference>
<dbReference type="Proteomes" id="UP000278036">
    <property type="component" value="Unassembled WGS sequence"/>
</dbReference>
<dbReference type="InParanoid" id="A0A3A9K1K1"/>
<dbReference type="PANTHER" id="PTHR42928:SF5">
    <property type="entry name" value="BLR1237 PROTEIN"/>
    <property type="match status" value="1"/>
</dbReference>
<name>A0A3A9K1K1_9PROT</name>
<dbReference type="PANTHER" id="PTHR42928">
    <property type="entry name" value="TRICARBOXYLATE-BINDING PROTEIN"/>
    <property type="match status" value="1"/>
</dbReference>
<dbReference type="EMBL" id="RFLX01000025">
    <property type="protein sequence ID" value="RMI17604.1"/>
    <property type="molecule type" value="Genomic_DNA"/>
</dbReference>
<dbReference type="InterPro" id="IPR005064">
    <property type="entry name" value="BUG"/>
</dbReference>
<evidence type="ECO:0000313" key="5">
    <source>
        <dbReference type="Proteomes" id="UP000278036"/>
    </source>
</evidence>
<keyword evidence="4" id="KW-1185">Reference proteome</keyword>
<dbReference type="Gene3D" id="3.40.190.150">
    <property type="entry name" value="Bordetella uptake gene, domain 1"/>
    <property type="match status" value="1"/>
</dbReference>
<evidence type="ECO:0008006" key="6">
    <source>
        <dbReference type="Google" id="ProtNLM"/>
    </source>
</evidence>
<evidence type="ECO:0000256" key="1">
    <source>
        <dbReference type="ARBA" id="ARBA00006987"/>
    </source>
</evidence>
<evidence type="ECO:0000313" key="4">
    <source>
        <dbReference type="Proteomes" id="UP000274097"/>
    </source>
</evidence>
<dbReference type="InterPro" id="IPR042100">
    <property type="entry name" value="Bug_dom1"/>
</dbReference>
<comment type="similarity">
    <text evidence="1">Belongs to the UPF0065 (bug) family.</text>
</comment>
<sequence length="142" mass="14789">MFPTGSAPALADLIAGRADFSADNLPSALPHIQSGRLRALATTGAQRAPALPDVPTVREAGLAEYEASAWFCLAAPAAFPRQQAEKVAAVVDAFLRTHEARARLLDLGAEPLGGGPEQMASLTASERSRWQAVVTAASIKAE</sequence>
<protein>
    <recommendedName>
        <fullName evidence="6">Tripartite tricarboxylate transporter substrate binding protein</fullName>
    </recommendedName>
</protein>
<dbReference type="AlphaFoldDB" id="A0A3A9K1K1"/>
<proteinExistence type="inferred from homology"/>
<dbReference type="Pfam" id="PF03401">
    <property type="entry name" value="TctC"/>
    <property type="match status" value="1"/>
</dbReference>
<evidence type="ECO:0000313" key="2">
    <source>
        <dbReference type="EMBL" id="RKK05219.1"/>
    </source>
</evidence>
<evidence type="ECO:0000313" key="3">
    <source>
        <dbReference type="EMBL" id="RMI17604.1"/>
    </source>
</evidence>
<organism evidence="2 5">
    <name type="scientific">Teichococcus wenyumeiae</name>
    <dbReference type="NCBI Taxonomy" id="2478470"/>
    <lineage>
        <taxon>Bacteria</taxon>
        <taxon>Pseudomonadati</taxon>
        <taxon>Pseudomonadota</taxon>
        <taxon>Alphaproteobacteria</taxon>
        <taxon>Acetobacterales</taxon>
        <taxon>Roseomonadaceae</taxon>
        <taxon>Roseomonas</taxon>
    </lineage>
</organism>
<gene>
    <name evidence="2" type="ORF">D6Z83_05610</name>
    <name evidence="3" type="ORF">EBE87_22035</name>
</gene>
<comment type="caution">
    <text evidence="2">The sequence shown here is derived from an EMBL/GenBank/DDBJ whole genome shotgun (WGS) entry which is preliminary data.</text>
</comment>
<dbReference type="Gene3D" id="3.40.190.10">
    <property type="entry name" value="Periplasmic binding protein-like II"/>
    <property type="match status" value="1"/>
</dbReference>
<dbReference type="Proteomes" id="UP000274097">
    <property type="component" value="Unassembled WGS sequence"/>
</dbReference>
<dbReference type="EMBL" id="RAQU01000021">
    <property type="protein sequence ID" value="RKK05219.1"/>
    <property type="molecule type" value="Genomic_DNA"/>
</dbReference>